<accession>A0AAW0LVB7</accession>
<proteinExistence type="predicted"/>
<dbReference type="Proteomes" id="UP000237347">
    <property type="component" value="Unassembled WGS sequence"/>
</dbReference>
<protein>
    <submittedName>
        <fullName evidence="1">Uncharacterized protein</fullName>
    </submittedName>
</protein>
<comment type="caution">
    <text evidence="1">The sequence shown here is derived from an EMBL/GenBank/DDBJ whole genome shotgun (WGS) entry which is preliminary data.</text>
</comment>
<organism evidence="1 2">
    <name type="scientific">Quercus suber</name>
    <name type="common">Cork oak</name>
    <dbReference type="NCBI Taxonomy" id="58331"/>
    <lineage>
        <taxon>Eukaryota</taxon>
        <taxon>Viridiplantae</taxon>
        <taxon>Streptophyta</taxon>
        <taxon>Embryophyta</taxon>
        <taxon>Tracheophyta</taxon>
        <taxon>Spermatophyta</taxon>
        <taxon>Magnoliopsida</taxon>
        <taxon>eudicotyledons</taxon>
        <taxon>Gunneridae</taxon>
        <taxon>Pentapetalae</taxon>
        <taxon>rosids</taxon>
        <taxon>fabids</taxon>
        <taxon>Fagales</taxon>
        <taxon>Fagaceae</taxon>
        <taxon>Quercus</taxon>
    </lineage>
</organism>
<sequence length="118" mass="13749">MTPRLIKSEMSDSANLSKLILHQLMILNQVYFAFILEAMKCLKPLDTKRYWNGVYTRRLSRGARLQGTPSCIIWCFKPINSSTQFQFNLHTSRQIKIMKPSRTNGSRFNLDIIPLELN</sequence>
<dbReference type="AlphaFoldDB" id="A0AAW0LVB7"/>
<name>A0AAW0LVB7_QUESU</name>
<reference evidence="1 2" key="1">
    <citation type="journal article" date="2018" name="Sci. Data">
        <title>The draft genome sequence of cork oak.</title>
        <authorList>
            <person name="Ramos A.M."/>
            <person name="Usie A."/>
            <person name="Barbosa P."/>
            <person name="Barros P.M."/>
            <person name="Capote T."/>
            <person name="Chaves I."/>
            <person name="Simoes F."/>
            <person name="Abreu I."/>
            <person name="Carrasquinho I."/>
            <person name="Faro C."/>
            <person name="Guimaraes J.B."/>
            <person name="Mendonca D."/>
            <person name="Nobrega F."/>
            <person name="Rodrigues L."/>
            <person name="Saibo N.J.M."/>
            <person name="Varela M.C."/>
            <person name="Egas C."/>
            <person name="Matos J."/>
            <person name="Miguel C.M."/>
            <person name="Oliveira M.M."/>
            <person name="Ricardo C.P."/>
            <person name="Goncalves S."/>
        </authorList>
    </citation>
    <scope>NUCLEOTIDE SEQUENCE [LARGE SCALE GENOMIC DNA]</scope>
    <source>
        <strain evidence="2">cv. HL8</strain>
    </source>
</reference>
<evidence type="ECO:0000313" key="1">
    <source>
        <dbReference type="EMBL" id="KAK7854443.1"/>
    </source>
</evidence>
<keyword evidence="2" id="KW-1185">Reference proteome</keyword>
<dbReference type="EMBL" id="PKMF04000055">
    <property type="protein sequence ID" value="KAK7854443.1"/>
    <property type="molecule type" value="Genomic_DNA"/>
</dbReference>
<gene>
    <name evidence="1" type="ORF">CFP56_032286</name>
</gene>
<evidence type="ECO:0000313" key="2">
    <source>
        <dbReference type="Proteomes" id="UP000237347"/>
    </source>
</evidence>